<dbReference type="InterPro" id="IPR036047">
    <property type="entry name" value="F-box-like_dom_sf"/>
</dbReference>
<dbReference type="InterPro" id="IPR053197">
    <property type="entry name" value="F-box_SCFL_complex_component"/>
</dbReference>
<organism evidence="2 3">
    <name type="scientific">Heracleum sosnowskyi</name>
    <dbReference type="NCBI Taxonomy" id="360622"/>
    <lineage>
        <taxon>Eukaryota</taxon>
        <taxon>Viridiplantae</taxon>
        <taxon>Streptophyta</taxon>
        <taxon>Embryophyta</taxon>
        <taxon>Tracheophyta</taxon>
        <taxon>Spermatophyta</taxon>
        <taxon>Magnoliopsida</taxon>
        <taxon>eudicotyledons</taxon>
        <taxon>Gunneridae</taxon>
        <taxon>Pentapetalae</taxon>
        <taxon>asterids</taxon>
        <taxon>campanulids</taxon>
        <taxon>Apiales</taxon>
        <taxon>Apiaceae</taxon>
        <taxon>Apioideae</taxon>
        <taxon>apioid superclade</taxon>
        <taxon>Tordylieae</taxon>
        <taxon>Tordyliinae</taxon>
        <taxon>Heracleum</taxon>
    </lineage>
</organism>
<comment type="caution">
    <text evidence="2">The sequence shown here is derived from an EMBL/GenBank/DDBJ whole genome shotgun (WGS) entry which is preliminary data.</text>
</comment>
<protein>
    <recommendedName>
        <fullName evidence="1">F-box domain-containing protein</fullName>
    </recommendedName>
</protein>
<dbReference type="AlphaFoldDB" id="A0AAD8JG84"/>
<dbReference type="CDD" id="cd22160">
    <property type="entry name" value="F-box_AtFBL13-like"/>
    <property type="match status" value="1"/>
</dbReference>
<reference evidence="2" key="1">
    <citation type="submission" date="2023-02" db="EMBL/GenBank/DDBJ databases">
        <title>Genome of toxic invasive species Heracleum sosnowskyi carries increased number of genes despite the absence of recent whole-genome duplications.</title>
        <authorList>
            <person name="Schelkunov M."/>
            <person name="Shtratnikova V."/>
            <person name="Makarenko M."/>
            <person name="Klepikova A."/>
            <person name="Omelchenko D."/>
            <person name="Novikova G."/>
            <person name="Obukhova E."/>
            <person name="Bogdanov V."/>
            <person name="Penin A."/>
            <person name="Logacheva M."/>
        </authorList>
    </citation>
    <scope>NUCLEOTIDE SEQUENCE</scope>
    <source>
        <strain evidence="2">Hsosn_3</strain>
        <tissue evidence="2">Leaf</tissue>
    </source>
</reference>
<dbReference type="EMBL" id="JAUIZM010000001">
    <property type="protein sequence ID" value="KAK1402899.1"/>
    <property type="molecule type" value="Genomic_DNA"/>
</dbReference>
<proteinExistence type="predicted"/>
<evidence type="ECO:0000313" key="2">
    <source>
        <dbReference type="EMBL" id="KAK1402899.1"/>
    </source>
</evidence>
<dbReference type="InterPro" id="IPR053781">
    <property type="entry name" value="F-box_AtFBL13-like"/>
</dbReference>
<dbReference type="SUPFAM" id="SSF52047">
    <property type="entry name" value="RNI-like"/>
    <property type="match status" value="1"/>
</dbReference>
<sequence>MENFGNEDWISALPDELIHRILSFGVDLDGVVQTSVLSKRWVNLWSTFPYLNFKPLCSTLSDYKYRKFITKFLTNRNQQSDTCSINISLSLAYQDEFVTTMMLYYAMCHGVQKFRITSANIKSKFNFPVLRNLSLHSCLVAFMDLSLPCLTTLHLANVLNPGDNLSFKEFRCLKNLTLEGNSVLYYTMEVFRIDSPSLQTLTFLQGEYYMYPALCKFVVSAPRLEYFKYFGCYVPVFSAEGGFPCLEEAVFYINVDEYVCNWDDGNQVSETIQKLMALLRVFCQTNRLTLFLETIQVLSKVLDFSKYRPSPFVNLWWLNLVEYMPPLLGFENPIIPVNHVINYLISNSPGARVSTKLLPMSVADDDDT</sequence>
<name>A0AAD8JG84_9APIA</name>
<reference evidence="2" key="2">
    <citation type="submission" date="2023-05" db="EMBL/GenBank/DDBJ databases">
        <authorList>
            <person name="Schelkunov M.I."/>
        </authorList>
    </citation>
    <scope>NUCLEOTIDE SEQUENCE</scope>
    <source>
        <strain evidence="2">Hsosn_3</strain>
        <tissue evidence="2">Leaf</tissue>
    </source>
</reference>
<dbReference type="Pfam" id="PF00646">
    <property type="entry name" value="F-box"/>
    <property type="match status" value="1"/>
</dbReference>
<dbReference type="PANTHER" id="PTHR34223">
    <property type="entry name" value="OS11G0201299 PROTEIN"/>
    <property type="match status" value="1"/>
</dbReference>
<evidence type="ECO:0000313" key="3">
    <source>
        <dbReference type="Proteomes" id="UP001237642"/>
    </source>
</evidence>
<dbReference type="InterPro" id="IPR001810">
    <property type="entry name" value="F-box_dom"/>
</dbReference>
<dbReference type="PANTHER" id="PTHR34223:SF51">
    <property type="entry name" value="OS06G0556300 PROTEIN"/>
    <property type="match status" value="1"/>
</dbReference>
<dbReference type="SUPFAM" id="SSF81383">
    <property type="entry name" value="F-box domain"/>
    <property type="match status" value="1"/>
</dbReference>
<keyword evidence="3" id="KW-1185">Reference proteome</keyword>
<gene>
    <name evidence="2" type="ORF">POM88_002504</name>
</gene>
<feature type="domain" description="F-box" evidence="1">
    <location>
        <begin position="10"/>
        <end position="49"/>
    </location>
</feature>
<accession>A0AAD8JG84</accession>
<evidence type="ECO:0000259" key="1">
    <source>
        <dbReference type="Pfam" id="PF00646"/>
    </source>
</evidence>
<dbReference type="Proteomes" id="UP001237642">
    <property type="component" value="Unassembled WGS sequence"/>
</dbReference>